<evidence type="ECO:0000313" key="2">
    <source>
        <dbReference type="EMBL" id="MDM0045460.1"/>
    </source>
</evidence>
<gene>
    <name evidence="2" type="ORF">QTH91_13285</name>
</gene>
<comment type="caution">
    <text evidence="2">The sequence shown here is derived from an EMBL/GenBank/DDBJ whole genome shotgun (WGS) entry which is preliminary data.</text>
</comment>
<dbReference type="NCBIfam" id="NF041043">
    <property type="entry name" value="BPSS1780_fam"/>
    <property type="match status" value="1"/>
</dbReference>
<organism evidence="2 3">
    <name type="scientific">Variovorax dokdonensis</name>
    <dbReference type="NCBI Taxonomy" id="344883"/>
    <lineage>
        <taxon>Bacteria</taxon>
        <taxon>Pseudomonadati</taxon>
        <taxon>Pseudomonadota</taxon>
        <taxon>Betaproteobacteria</taxon>
        <taxon>Burkholderiales</taxon>
        <taxon>Comamonadaceae</taxon>
        <taxon>Variovorax</taxon>
    </lineage>
</organism>
<keyword evidence="1" id="KW-0812">Transmembrane</keyword>
<feature type="transmembrane region" description="Helical" evidence="1">
    <location>
        <begin position="237"/>
        <end position="258"/>
    </location>
</feature>
<keyword evidence="3" id="KW-1185">Reference proteome</keyword>
<feature type="transmembrane region" description="Helical" evidence="1">
    <location>
        <begin position="52"/>
        <end position="76"/>
    </location>
</feature>
<sequence>MKLQIVSARTGILWVRQGLSTFWRQPLAFISLFFFFMAIMSIASQLPFVGSAVALALLPTMTLALLAATAAAASAAPGRPPAGSVFMAALNAVRRDLKPLAVLGVIYAVGFLAVMAVSALADGGQFASIYLFGGELTQEIAQQDSFRMAVWIAMALYLPLSLAFWHAPALLHWHGVPPVKSIFFSLVACFRNFGALTVFGIVWFGVFIGAGIVISLLTGLLMAVGAMAGGATAMGSVLMIGGALVLAAMFFSSVWFTFRDSFSE</sequence>
<keyword evidence="1" id="KW-0472">Membrane</keyword>
<dbReference type="InterPro" id="IPR047798">
    <property type="entry name" value="BPSS1780-like"/>
</dbReference>
<dbReference type="EMBL" id="JASZYV010000002">
    <property type="protein sequence ID" value="MDM0045460.1"/>
    <property type="molecule type" value="Genomic_DNA"/>
</dbReference>
<feature type="transmembrane region" description="Helical" evidence="1">
    <location>
        <begin position="183"/>
        <end position="204"/>
    </location>
</feature>
<evidence type="ECO:0000256" key="1">
    <source>
        <dbReference type="SAM" id="Phobius"/>
    </source>
</evidence>
<protein>
    <submittedName>
        <fullName evidence="2">BPSS1780 family membrane protein</fullName>
    </submittedName>
</protein>
<feature type="transmembrane region" description="Helical" evidence="1">
    <location>
        <begin position="148"/>
        <end position="171"/>
    </location>
</feature>
<proteinExistence type="predicted"/>
<name>A0ABT7NC57_9BURK</name>
<accession>A0ABT7NC57</accession>
<feature type="transmembrane region" description="Helical" evidence="1">
    <location>
        <begin position="26"/>
        <end position="46"/>
    </location>
</feature>
<evidence type="ECO:0000313" key="3">
    <source>
        <dbReference type="Proteomes" id="UP001174908"/>
    </source>
</evidence>
<feature type="transmembrane region" description="Helical" evidence="1">
    <location>
        <begin position="97"/>
        <end position="121"/>
    </location>
</feature>
<keyword evidence="1" id="KW-1133">Transmembrane helix</keyword>
<dbReference type="RefSeq" id="WP_286660533.1">
    <property type="nucleotide sequence ID" value="NZ_JASZYV010000002.1"/>
</dbReference>
<reference evidence="2" key="1">
    <citation type="submission" date="2023-06" db="EMBL/GenBank/DDBJ databases">
        <authorList>
            <person name="Jiang Y."/>
            <person name="Liu Q."/>
        </authorList>
    </citation>
    <scope>NUCLEOTIDE SEQUENCE</scope>
    <source>
        <strain evidence="2">CGMCC 1.12089</strain>
    </source>
</reference>
<dbReference type="Proteomes" id="UP001174908">
    <property type="component" value="Unassembled WGS sequence"/>
</dbReference>
<feature type="transmembrane region" description="Helical" evidence="1">
    <location>
        <begin position="210"/>
        <end position="230"/>
    </location>
</feature>